<name>A0A0B4XS94_9GAMM</name>
<dbReference type="SUPFAM" id="SSF74653">
    <property type="entry name" value="TolA/TonB C-terminal domain"/>
    <property type="match status" value="1"/>
</dbReference>
<dbReference type="SMART" id="SM00965">
    <property type="entry name" value="STN"/>
    <property type="match status" value="1"/>
</dbReference>
<evidence type="ECO:0000313" key="7">
    <source>
        <dbReference type="Proteomes" id="UP000006764"/>
    </source>
</evidence>
<dbReference type="Pfam" id="PF07660">
    <property type="entry name" value="STN"/>
    <property type="match status" value="1"/>
</dbReference>
<dbReference type="STRING" id="391936.S7S_18195"/>
<feature type="region of interest" description="Disordered" evidence="4">
    <location>
        <begin position="227"/>
        <end position="253"/>
    </location>
</feature>
<dbReference type="EMBL" id="CP004387">
    <property type="protein sequence ID" value="AJD50051.1"/>
    <property type="molecule type" value="Genomic_DNA"/>
</dbReference>
<protein>
    <recommendedName>
        <fullName evidence="5">Secretin/TonB short N-terminal domain-containing protein</fullName>
    </recommendedName>
</protein>
<organism evidence="6 7">
    <name type="scientific">Isoalcanivorax pacificus W11-5</name>
    <dbReference type="NCBI Taxonomy" id="391936"/>
    <lineage>
        <taxon>Bacteria</taxon>
        <taxon>Pseudomonadati</taxon>
        <taxon>Pseudomonadota</taxon>
        <taxon>Gammaproteobacteria</taxon>
        <taxon>Oceanospirillales</taxon>
        <taxon>Alcanivoracaceae</taxon>
        <taxon>Isoalcanivorax</taxon>
    </lineage>
</organism>
<dbReference type="KEGG" id="apac:S7S_18195"/>
<dbReference type="HOGENOM" id="CLU_088938_0_0_6"/>
<keyword evidence="7" id="KW-1185">Reference proteome</keyword>
<dbReference type="Gene3D" id="3.55.50.30">
    <property type="match status" value="1"/>
</dbReference>
<proteinExistence type="predicted"/>
<dbReference type="AlphaFoldDB" id="A0A0B4XS94"/>
<dbReference type="OrthoDB" id="5950650at2"/>
<dbReference type="InterPro" id="IPR011662">
    <property type="entry name" value="Secretin/TonB_short_N"/>
</dbReference>
<dbReference type="RefSeq" id="WP_008734538.1">
    <property type="nucleotide sequence ID" value="NZ_CP004387.1"/>
</dbReference>
<accession>A0A0B4XS94</accession>
<keyword evidence="3" id="KW-0998">Cell outer membrane</keyword>
<reference evidence="6 7" key="1">
    <citation type="journal article" date="2012" name="J. Bacteriol.">
        <title>Genome sequence of an alkane-degrading bacterium, Alcanivorax pacificus type strain W11-5, isolated from deep sea sediment.</title>
        <authorList>
            <person name="Lai Q."/>
            <person name="Shao Z."/>
        </authorList>
    </citation>
    <scope>NUCLEOTIDE SEQUENCE [LARGE SCALE GENOMIC DNA]</scope>
    <source>
        <strain evidence="6 7">W11-5</strain>
    </source>
</reference>
<evidence type="ECO:0000256" key="1">
    <source>
        <dbReference type="ARBA" id="ARBA00022448"/>
    </source>
</evidence>
<evidence type="ECO:0000259" key="5">
    <source>
        <dbReference type="SMART" id="SM00965"/>
    </source>
</evidence>
<evidence type="ECO:0000256" key="3">
    <source>
        <dbReference type="ARBA" id="ARBA00023237"/>
    </source>
</evidence>
<keyword evidence="2" id="KW-0472">Membrane</keyword>
<feature type="domain" description="Secretin/TonB short N-terminal" evidence="5">
    <location>
        <begin position="56"/>
        <end position="107"/>
    </location>
</feature>
<keyword evidence="1" id="KW-0813">Transport</keyword>
<evidence type="ECO:0000256" key="2">
    <source>
        <dbReference type="ARBA" id="ARBA00023136"/>
    </source>
</evidence>
<gene>
    <name evidence="6" type="ORF">S7S_18195</name>
</gene>
<dbReference type="GO" id="GO:0019867">
    <property type="term" value="C:outer membrane"/>
    <property type="evidence" value="ECO:0007669"/>
    <property type="project" value="InterPro"/>
</dbReference>
<evidence type="ECO:0000313" key="6">
    <source>
        <dbReference type="EMBL" id="AJD50051.1"/>
    </source>
</evidence>
<dbReference type="Proteomes" id="UP000006764">
    <property type="component" value="Chromosome"/>
</dbReference>
<sequence>MSDAGRNLAVRRGGVLLLVWCALLVSGAAAEAARRFDIAAQPLNEALAQYSALTGMAVLFDSALVSGRRSTALAGHFSDSAALTQLLVGTGLEAHYSGAQGLTLRRHHAAAQPAAGAAGPHTVAAHRYATLVQHSLWQALCASALTRPGSYRAAVQLHIAADGRVATSRLLASTGHAVRDAALREVLASLHIALAPPPTMAQPLTLLLRAADTEGLDDSRACPGVTDVEADHQGPVHPALRGTAQPPELPARQ</sequence>
<evidence type="ECO:0000256" key="4">
    <source>
        <dbReference type="SAM" id="MobiDB-lite"/>
    </source>
</evidence>